<dbReference type="InterPro" id="IPR013020">
    <property type="entry name" value="Rad3/Chl1-like"/>
</dbReference>
<evidence type="ECO:0000256" key="1">
    <source>
        <dbReference type="ARBA" id="ARBA00001966"/>
    </source>
</evidence>
<dbReference type="InterPro" id="IPR027417">
    <property type="entry name" value="P-loop_NTPase"/>
</dbReference>
<dbReference type="GO" id="GO:0046872">
    <property type="term" value="F:metal ion binding"/>
    <property type="evidence" value="ECO:0007669"/>
    <property type="project" value="UniProtKB-KW"/>
</dbReference>
<dbReference type="GO" id="GO:0005634">
    <property type="term" value="C:nucleus"/>
    <property type="evidence" value="ECO:0007669"/>
    <property type="project" value="UniProtKB-SubCell"/>
</dbReference>
<dbReference type="EMBL" id="KZ819672">
    <property type="protein sequence ID" value="PWN26227.1"/>
    <property type="molecule type" value="Genomic_DNA"/>
</dbReference>
<keyword evidence="9 24" id="KW-0347">Helicase</keyword>
<comment type="similarity">
    <text evidence="3">Belongs to the DEAD box helicase family. DEAH subfamily. DDX11/CHL1 sub-subfamily.</text>
</comment>
<keyword evidence="25" id="KW-1185">Reference proteome</keyword>
<feature type="region of interest" description="Disordered" evidence="22">
    <location>
        <begin position="86"/>
        <end position="111"/>
    </location>
</feature>
<comment type="subcellular location">
    <subcellularLocation>
        <location evidence="2">Nucleus</location>
    </subcellularLocation>
</comment>
<feature type="domain" description="Helicase ATP-binding" evidence="23">
    <location>
        <begin position="22"/>
        <end position="454"/>
    </location>
</feature>
<dbReference type="Pfam" id="PF06733">
    <property type="entry name" value="DEAD_2"/>
    <property type="match status" value="1"/>
</dbReference>
<dbReference type="GO" id="GO:0043139">
    <property type="term" value="F:5'-3' DNA helicase activity"/>
    <property type="evidence" value="ECO:0007669"/>
    <property type="project" value="UniProtKB-EC"/>
</dbReference>
<evidence type="ECO:0000313" key="24">
    <source>
        <dbReference type="EMBL" id="PWN26227.1"/>
    </source>
</evidence>
<evidence type="ECO:0000256" key="13">
    <source>
        <dbReference type="ARBA" id="ARBA00023235"/>
    </source>
</evidence>
<evidence type="ECO:0000256" key="2">
    <source>
        <dbReference type="ARBA" id="ARBA00004123"/>
    </source>
</evidence>
<dbReference type="PANTHER" id="PTHR11472">
    <property type="entry name" value="DNA REPAIR DEAD HELICASE RAD3/XP-D SUBFAMILY MEMBER"/>
    <property type="match status" value="1"/>
</dbReference>
<accession>A0A316ULU2</accession>
<comment type="catalytic activity">
    <reaction evidence="21">
        <text>ATP + H2O = ADP + phosphate + H(+)</text>
        <dbReference type="Rhea" id="RHEA:13065"/>
        <dbReference type="ChEBI" id="CHEBI:15377"/>
        <dbReference type="ChEBI" id="CHEBI:15378"/>
        <dbReference type="ChEBI" id="CHEBI:30616"/>
        <dbReference type="ChEBI" id="CHEBI:43474"/>
        <dbReference type="ChEBI" id="CHEBI:456216"/>
        <dbReference type="EC" id="5.6.2.3"/>
    </reaction>
</comment>
<gene>
    <name evidence="24" type="ORF">BDZ90DRAFT_246714</name>
</gene>
<evidence type="ECO:0000256" key="3">
    <source>
        <dbReference type="ARBA" id="ARBA00008435"/>
    </source>
</evidence>
<dbReference type="GO" id="GO:0051536">
    <property type="term" value="F:iron-sulfur cluster binding"/>
    <property type="evidence" value="ECO:0007669"/>
    <property type="project" value="UniProtKB-KW"/>
</dbReference>
<keyword evidence="12" id="KW-0411">Iron-sulfur</keyword>
<comment type="function">
    <text evidence="20">ATP-dependent DNA helicase important for chromosome transmission and normal cell cycle progression in G(2)/M. May have a role in changing DNA topology to allow the loading of proteins involved in maintaining sister chromatid cohesion in the vicinity of the centromeres. Has a specific role in chromosome segregation during meiosis II.</text>
</comment>
<evidence type="ECO:0000256" key="9">
    <source>
        <dbReference type="ARBA" id="ARBA00022806"/>
    </source>
</evidence>
<evidence type="ECO:0000256" key="6">
    <source>
        <dbReference type="ARBA" id="ARBA00022723"/>
    </source>
</evidence>
<keyword evidence="11" id="KW-0408">Iron</keyword>
<dbReference type="RefSeq" id="XP_025360839.1">
    <property type="nucleotide sequence ID" value="XM_025507571.1"/>
</dbReference>
<dbReference type="Gene3D" id="3.40.50.300">
    <property type="entry name" value="P-loop containing nucleotide triphosphate hydrolases"/>
    <property type="match status" value="3"/>
</dbReference>
<evidence type="ECO:0000256" key="20">
    <source>
        <dbReference type="ARBA" id="ARBA00045702"/>
    </source>
</evidence>
<dbReference type="SUPFAM" id="SSF52540">
    <property type="entry name" value="P-loop containing nucleoside triphosphate hydrolases"/>
    <property type="match status" value="1"/>
</dbReference>
<dbReference type="InterPro" id="IPR014013">
    <property type="entry name" value="Helic_SF1/SF2_ATP-bd_DinG/Rad3"/>
</dbReference>
<dbReference type="SMART" id="SM00491">
    <property type="entry name" value="HELICc2"/>
    <property type="match status" value="1"/>
</dbReference>
<dbReference type="InterPro" id="IPR006555">
    <property type="entry name" value="ATP-dep_Helicase_C"/>
</dbReference>
<evidence type="ECO:0000259" key="23">
    <source>
        <dbReference type="PROSITE" id="PS51193"/>
    </source>
</evidence>
<evidence type="ECO:0000256" key="8">
    <source>
        <dbReference type="ARBA" id="ARBA00022801"/>
    </source>
</evidence>
<reference evidence="24 25" key="1">
    <citation type="journal article" date="2018" name="Mol. Biol. Evol.">
        <title>Broad Genomic Sampling Reveals a Smut Pathogenic Ancestry of the Fungal Clade Ustilaginomycotina.</title>
        <authorList>
            <person name="Kijpornyongpan T."/>
            <person name="Mondo S.J."/>
            <person name="Barry K."/>
            <person name="Sandor L."/>
            <person name="Lee J."/>
            <person name="Lipzen A."/>
            <person name="Pangilinan J."/>
            <person name="LaButti K."/>
            <person name="Hainaut M."/>
            <person name="Henrissat B."/>
            <person name="Grigoriev I.V."/>
            <person name="Spatafora J.W."/>
            <person name="Aime M.C."/>
        </authorList>
    </citation>
    <scope>NUCLEOTIDE SEQUENCE [LARGE SCALE GENOMIC DNA]</scope>
    <source>
        <strain evidence="24 25">MCA 5214</strain>
    </source>
</reference>
<dbReference type="AlphaFoldDB" id="A0A316ULU2"/>
<dbReference type="EC" id="5.6.2.3" evidence="17"/>
<feature type="region of interest" description="Disordered" evidence="22">
    <location>
        <begin position="150"/>
        <end position="207"/>
    </location>
</feature>
<organism evidence="24 25">
    <name type="scientific">Jaminaea rosea</name>
    <dbReference type="NCBI Taxonomy" id="1569628"/>
    <lineage>
        <taxon>Eukaryota</taxon>
        <taxon>Fungi</taxon>
        <taxon>Dikarya</taxon>
        <taxon>Basidiomycota</taxon>
        <taxon>Ustilaginomycotina</taxon>
        <taxon>Exobasidiomycetes</taxon>
        <taxon>Microstromatales</taxon>
        <taxon>Microstromatales incertae sedis</taxon>
        <taxon>Jaminaea</taxon>
    </lineage>
</organism>
<keyword evidence="7" id="KW-0547">Nucleotide-binding</keyword>
<dbReference type="GO" id="GO:0003677">
    <property type="term" value="F:DNA binding"/>
    <property type="evidence" value="ECO:0007669"/>
    <property type="project" value="InterPro"/>
</dbReference>
<dbReference type="OrthoDB" id="267079at2759"/>
<evidence type="ECO:0000256" key="10">
    <source>
        <dbReference type="ARBA" id="ARBA00022840"/>
    </source>
</evidence>
<evidence type="ECO:0000256" key="16">
    <source>
        <dbReference type="ARBA" id="ARBA00029709"/>
    </source>
</evidence>
<dbReference type="GeneID" id="37029394"/>
<evidence type="ECO:0000256" key="21">
    <source>
        <dbReference type="ARBA" id="ARBA00048954"/>
    </source>
</evidence>
<dbReference type="CDD" id="cd18788">
    <property type="entry name" value="SF2_C_XPD"/>
    <property type="match status" value="1"/>
</dbReference>
<name>A0A316ULU2_9BASI</name>
<keyword evidence="6" id="KW-0479">Metal-binding</keyword>
<sequence length="907" mass="99640">MAAEPLPESDRGVLLPTPERSGAAFSFPYAQPYSIQLDLMTALFEAIEERKVAVFESPTGTGKSLSLICATFTWLRANAQRTAAQWQDDELEQDKAASEDGQALSTKEPREPAWVLKQAAERRKKDAMRAEEDLKERIAMVRRKEAELRKRAKEEAARQGASSFVHKKQRTAMADGGDDKDDSDEGGDDAFLPSTLGSSGHGDEDSNLTPAVRALMAQFSSGGGRNSEVDELPETMPKVIYVSRTHSQLSQFVAELKKTAFGKDHATEETQGPARVIPLGSRKQMCINEKVQKVGAKSGAEAMNEACKDAVSSKKQRCKFLPPLDEAGRAKVLDFRDRAMASVKDIEDLVEMGKDMETCPYYAARTSARQAELVTLPYSLLLQKTARETLGISLKGSIVLVDEAHNLIDTVLAVHTCFINSTQLTVAKGQIEEYLRRFGGRLRGDSEVHLRTLRRLLDGLEKLCSRWAQSKTKTKASTPGAQDEEVWTAARVISELGGNLDTINFAQLERFLKEGQIARKVSGYAEKQAAKAEVANQQETSKKDVALRPSAISSMHSIESFLLSLSNRTQDGRVLLTLLRHVDGRPPAVQLKYQLLNPSEAFQPIVDEARAVILAGGTMEPISDVRLQLVPTLRAHRWSHFSCGHIVPSSNLFCSVVASGPRGMPFDFKFGNRNDVHLLDDLGNALANFAAIVPHGIVVFLPSYRFLDDTVARWKEQGLWKRLEARKRVFTEPKLASEVDATLRQYSDAIDAAASASSTVTGSLLLAVVGAKLSEGINFSDRLARAVVMVGMPFPNSQSAELKERMRHVKETAATHTLSKPGSDAGRELYINLCMKAVNQSIGRAIRHQGDFAALLLLDGRYGKQDIRNRLPAWIRGQTKSDTGAGFGAVVKDLGAFIREKRAKGLL</sequence>
<dbReference type="InterPro" id="IPR006554">
    <property type="entry name" value="Helicase-like_DEXD_c2"/>
</dbReference>
<dbReference type="FunFam" id="3.40.50.300:FF:001372">
    <property type="entry name" value="ATP-dependent DNA helicase chl1"/>
    <property type="match status" value="1"/>
</dbReference>
<feature type="compositionally biased region" description="Acidic residues" evidence="22">
    <location>
        <begin position="176"/>
        <end position="188"/>
    </location>
</feature>
<evidence type="ECO:0000256" key="22">
    <source>
        <dbReference type="SAM" id="MobiDB-lite"/>
    </source>
</evidence>
<evidence type="ECO:0000256" key="4">
    <source>
        <dbReference type="ARBA" id="ARBA00016387"/>
    </source>
</evidence>
<evidence type="ECO:0000256" key="14">
    <source>
        <dbReference type="ARBA" id="ARBA00023242"/>
    </source>
</evidence>
<dbReference type="STRING" id="1569628.A0A316ULU2"/>
<keyword evidence="14" id="KW-0539">Nucleus</keyword>
<dbReference type="PROSITE" id="PS51193">
    <property type="entry name" value="HELICASE_ATP_BIND_2"/>
    <property type="match status" value="1"/>
</dbReference>
<dbReference type="NCBIfam" id="TIGR00604">
    <property type="entry name" value="rad3"/>
    <property type="match status" value="1"/>
</dbReference>
<keyword evidence="15" id="KW-0131">Cell cycle</keyword>
<dbReference type="PANTHER" id="PTHR11472:SF41">
    <property type="entry name" value="ATP-DEPENDENT DNA HELICASE DDX11-RELATED"/>
    <property type="match status" value="1"/>
</dbReference>
<dbReference type="Pfam" id="PF13307">
    <property type="entry name" value="Helicase_C_2"/>
    <property type="match status" value="1"/>
</dbReference>
<dbReference type="GO" id="GO:0034085">
    <property type="term" value="P:establishment of sister chromatid cohesion"/>
    <property type="evidence" value="ECO:0007669"/>
    <property type="project" value="TreeGrafter"/>
</dbReference>
<proteinExistence type="inferred from homology"/>
<dbReference type="InterPro" id="IPR045028">
    <property type="entry name" value="DinG/Rad3-like"/>
</dbReference>
<dbReference type="InterPro" id="IPR010614">
    <property type="entry name" value="RAD3-like_helicase_DEAD"/>
</dbReference>
<dbReference type="Proteomes" id="UP000245884">
    <property type="component" value="Unassembled WGS sequence"/>
</dbReference>
<evidence type="ECO:0000256" key="7">
    <source>
        <dbReference type="ARBA" id="ARBA00022741"/>
    </source>
</evidence>
<dbReference type="GO" id="GO:0005524">
    <property type="term" value="F:ATP binding"/>
    <property type="evidence" value="ECO:0007669"/>
    <property type="project" value="UniProtKB-KW"/>
</dbReference>
<dbReference type="GO" id="GO:0016818">
    <property type="term" value="F:hydrolase activity, acting on acid anhydrides, in phosphorus-containing anhydrides"/>
    <property type="evidence" value="ECO:0007669"/>
    <property type="project" value="InterPro"/>
</dbReference>
<protein>
    <recommendedName>
        <fullName evidence="5">ATP-dependent DNA helicase CHL1</fullName>
        <ecNumber evidence="17">5.6.2.3</ecNumber>
    </recommendedName>
    <alternativeName>
        <fullName evidence="4">ATP-dependent DNA helicase chl1</fullName>
    </alternativeName>
    <alternativeName>
        <fullName evidence="16">Chromosome loss protein 1</fullName>
    </alternativeName>
    <alternativeName>
        <fullName evidence="18 19">DNA 5'-3' helicase CHL1</fullName>
    </alternativeName>
</protein>
<evidence type="ECO:0000313" key="25">
    <source>
        <dbReference type="Proteomes" id="UP000245884"/>
    </source>
</evidence>
<evidence type="ECO:0000256" key="19">
    <source>
        <dbReference type="ARBA" id="ARBA00045008"/>
    </source>
</evidence>
<comment type="cofactor">
    <cofactor evidence="1">
        <name>[4Fe-4S] cluster</name>
        <dbReference type="ChEBI" id="CHEBI:49883"/>
    </cofactor>
</comment>
<keyword evidence="13" id="KW-0413">Isomerase</keyword>
<evidence type="ECO:0000256" key="18">
    <source>
        <dbReference type="ARBA" id="ARBA00044998"/>
    </source>
</evidence>
<evidence type="ECO:0000256" key="15">
    <source>
        <dbReference type="ARBA" id="ARBA00023306"/>
    </source>
</evidence>
<evidence type="ECO:0000256" key="11">
    <source>
        <dbReference type="ARBA" id="ARBA00023004"/>
    </source>
</evidence>
<keyword evidence="10" id="KW-0067">ATP-binding</keyword>
<evidence type="ECO:0000256" key="17">
    <source>
        <dbReference type="ARBA" id="ARBA00044969"/>
    </source>
</evidence>
<keyword evidence="8" id="KW-0378">Hydrolase</keyword>
<dbReference type="SMART" id="SM00488">
    <property type="entry name" value="DEXDc2"/>
    <property type="match status" value="1"/>
</dbReference>
<evidence type="ECO:0000256" key="12">
    <source>
        <dbReference type="ARBA" id="ARBA00023014"/>
    </source>
</evidence>
<dbReference type="GO" id="GO:0006139">
    <property type="term" value="P:nucleobase-containing compound metabolic process"/>
    <property type="evidence" value="ECO:0007669"/>
    <property type="project" value="InterPro"/>
</dbReference>
<evidence type="ECO:0000256" key="5">
    <source>
        <dbReference type="ARBA" id="ARBA00017386"/>
    </source>
</evidence>